<comment type="caution">
    <text evidence="1">The sequence shown here is derived from an EMBL/GenBank/DDBJ whole genome shotgun (WGS) entry which is preliminary data.</text>
</comment>
<evidence type="ECO:0000313" key="2">
    <source>
        <dbReference type="Proteomes" id="UP000015453"/>
    </source>
</evidence>
<name>S8CG98_9LAMI</name>
<organism evidence="1 2">
    <name type="scientific">Genlisea aurea</name>
    <dbReference type="NCBI Taxonomy" id="192259"/>
    <lineage>
        <taxon>Eukaryota</taxon>
        <taxon>Viridiplantae</taxon>
        <taxon>Streptophyta</taxon>
        <taxon>Embryophyta</taxon>
        <taxon>Tracheophyta</taxon>
        <taxon>Spermatophyta</taxon>
        <taxon>Magnoliopsida</taxon>
        <taxon>eudicotyledons</taxon>
        <taxon>Gunneridae</taxon>
        <taxon>Pentapetalae</taxon>
        <taxon>asterids</taxon>
        <taxon>lamiids</taxon>
        <taxon>Lamiales</taxon>
        <taxon>Lentibulariaceae</taxon>
        <taxon>Genlisea</taxon>
    </lineage>
</organism>
<protein>
    <submittedName>
        <fullName evidence="1">Uncharacterized protein</fullName>
    </submittedName>
</protein>
<reference evidence="1 2" key="1">
    <citation type="journal article" date="2013" name="BMC Genomics">
        <title>The miniature genome of a carnivorous plant Genlisea aurea contains a low number of genes and short non-coding sequences.</title>
        <authorList>
            <person name="Leushkin E.V."/>
            <person name="Sutormin R.A."/>
            <person name="Nabieva E.R."/>
            <person name="Penin A.A."/>
            <person name="Kondrashov A.S."/>
            <person name="Logacheva M.D."/>
        </authorList>
    </citation>
    <scope>NUCLEOTIDE SEQUENCE [LARGE SCALE GENOMIC DNA]</scope>
</reference>
<proteinExistence type="predicted"/>
<sequence>IYFAFSSATGVLPSQEVFSHVDNDDNVPPLTKPQISSSLGDGNVEPAISVSERAELKTAEPDRIGSKVSAIDELLLPNVRFENFLWRCCC</sequence>
<gene>
    <name evidence="1" type="ORF">M569_11202</name>
</gene>
<dbReference type="Proteomes" id="UP000015453">
    <property type="component" value="Unassembled WGS sequence"/>
</dbReference>
<accession>S8CG98</accession>
<dbReference type="AlphaFoldDB" id="S8CG98"/>
<feature type="non-terminal residue" evidence="1">
    <location>
        <position position="1"/>
    </location>
</feature>
<keyword evidence="2" id="KW-1185">Reference proteome</keyword>
<dbReference type="EMBL" id="AUSU01005386">
    <property type="protein sequence ID" value="EPS63591.1"/>
    <property type="molecule type" value="Genomic_DNA"/>
</dbReference>
<evidence type="ECO:0000313" key="1">
    <source>
        <dbReference type="EMBL" id="EPS63591.1"/>
    </source>
</evidence>